<evidence type="ECO:0000256" key="1">
    <source>
        <dbReference type="ARBA" id="ARBA00004496"/>
    </source>
</evidence>
<dbReference type="InterPro" id="IPR003598">
    <property type="entry name" value="Ig_sub2"/>
</dbReference>
<comment type="subcellular location">
    <subcellularLocation>
        <location evidence="1">Cytoplasm</location>
    </subcellularLocation>
</comment>
<dbReference type="PROSITE" id="PS50835">
    <property type="entry name" value="IG_LIKE"/>
    <property type="match status" value="4"/>
</dbReference>
<feature type="domain" description="Ig-like" evidence="5">
    <location>
        <begin position="111"/>
        <end position="197"/>
    </location>
</feature>
<evidence type="ECO:0000313" key="6">
    <source>
        <dbReference type="Ensembl" id="ENSEBUP00000010045.1"/>
    </source>
</evidence>
<protein>
    <recommendedName>
        <fullName evidence="5">Ig-like domain-containing protein</fullName>
    </recommendedName>
</protein>
<dbReference type="InterPro" id="IPR013098">
    <property type="entry name" value="Ig_I-set"/>
</dbReference>
<dbReference type="Ensembl" id="ENSEBUT00000010582.1">
    <property type="protein sequence ID" value="ENSEBUP00000010045.1"/>
    <property type="gene ID" value="ENSEBUG00000006451.1"/>
</dbReference>
<feature type="domain" description="Ig-like" evidence="5">
    <location>
        <begin position="291"/>
        <end position="367"/>
    </location>
</feature>
<evidence type="ECO:0000259" key="5">
    <source>
        <dbReference type="PROSITE" id="PS50835"/>
    </source>
</evidence>
<evidence type="ECO:0000256" key="3">
    <source>
        <dbReference type="ARBA" id="ARBA00022553"/>
    </source>
</evidence>
<reference evidence="6" key="1">
    <citation type="submission" date="2025-08" db="UniProtKB">
        <authorList>
            <consortium name="Ensembl"/>
        </authorList>
    </citation>
    <scope>IDENTIFICATION</scope>
</reference>
<dbReference type="Pfam" id="PF07679">
    <property type="entry name" value="I-set"/>
    <property type="match status" value="4"/>
</dbReference>
<dbReference type="PANTHER" id="PTHR35971:SF5">
    <property type="entry name" value="OBSCURIN LIKE CYTOSKELETAL ADAPTOR 1"/>
    <property type="match status" value="1"/>
</dbReference>
<dbReference type="CDD" id="cd00096">
    <property type="entry name" value="Ig"/>
    <property type="match status" value="1"/>
</dbReference>
<proteinExistence type="predicted"/>
<dbReference type="InterPro" id="IPR013783">
    <property type="entry name" value="Ig-like_fold"/>
</dbReference>
<dbReference type="InterPro" id="IPR036179">
    <property type="entry name" value="Ig-like_dom_sf"/>
</dbReference>
<keyword evidence="4" id="KW-1015">Disulfide bond</keyword>
<organism evidence="6 7">
    <name type="scientific">Eptatretus burgeri</name>
    <name type="common">Inshore hagfish</name>
    <dbReference type="NCBI Taxonomy" id="7764"/>
    <lineage>
        <taxon>Eukaryota</taxon>
        <taxon>Metazoa</taxon>
        <taxon>Chordata</taxon>
        <taxon>Craniata</taxon>
        <taxon>Vertebrata</taxon>
        <taxon>Cyclostomata</taxon>
        <taxon>Myxini</taxon>
        <taxon>Myxiniformes</taxon>
        <taxon>Myxinidae</taxon>
        <taxon>Eptatretinae</taxon>
        <taxon>Eptatretus</taxon>
    </lineage>
</organism>
<dbReference type="InterPro" id="IPR007110">
    <property type="entry name" value="Ig-like_dom"/>
</dbReference>
<dbReference type="SUPFAM" id="SSF48726">
    <property type="entry name" value="Immunoglobulin"/>
    <property type="match status" value="4"/>
</dbReference>
<dbReference type="Proteomes" id="UP000694388">
    <property type="component" value="Unplaced"/>
</dbReference>
<accession>A0A8C4Q4T4</accession>
<evidence type="ECO:0000256" key="4">
    <source>
        <dbReference type="ARBA" id="ARBA00023157"/>
    </source>
</evidence>
<dbReference type="SMART" id="SM00408">
    <property type="entry name" value="IGc2"/>
    <property type="match status" value="3"/>
</dbReference>
<dbReference type="Gene3D" id="2.60.40.10">
    <property type="entry name" value="Immunoglobulins"/>
    <property type="match status" value="4"/>
</dbReference>
<sequence length="367" mass="40275">MTGLVTFSAGKIKTEAHLVVREAAAKVIQGLEDATINEGSGVNLICTFSRLDGTAIWFHDEKQVNDSKRIKTIDKDGKAQLEITHLRSDDAGTYVCRMGEVQSSAILTVRPLEVTAKRGLECVEADEGGIAMFSCEVSHADIEAQWFLNGVQLFSSDNTKITQEGCKHTLTLGSLSSTDAGTITFKARPLVQTAELQVKESPVLICEALQDQEAKECENVTFNCRLSKKSARVSWQKGSKLLQEGSKYIMTQKGDRASLSIRDICIEDSGDYECDTGDDRTIATLTVKEVPVLIKEGLQEQKVEENFNATFSCHLSKMAKSIRWSKDGKILKAGKKYRMQVDGAVATLEIMDVDTGDAGTYECATRH</sequence>
<dbReference type="AlphaFoldDB" id="A0A8C4Q4T4"/>
<dbReference type="GeneTree" id="ENSGT00940000154756"/>
<keyword evidence="3" id="KW-0597">Phosphoprotein</keyword>
<dbReference type="OMA" id="DICIEDS"/>
<dbReference type="InterPro" id="IPR003599">
    <property type="entry name" value="Ig_sub"/>
</dbReference>
<feature type="domain" description="Ig-like" evidence="5">
    <location>
        <begin position="202"/>
        <end position="286"/>
    </location>
</feature>
<dbReference type="SMART" id="SM00409">
    <property type="entry name" value="IG"/>
    <property type="match status" value="4"/>
</dbReference>
<evidence type="ECO:0000313" key="7">
    <source>
        <dbReference type="Proteomes" id="UP000694388"/>
    </source>
</evidence>
<dbReference type="GO" id="GO:0005737">
    <property type="term" value="C:cytoplasm"/>
    <property type="evidence" value="ECO:0007669"/>
    <property type="project" value="UniProtKB-SubCell"/>
</dbReference>
<evidence type="ECO:0000256" key="2">
    <source>
        <dbReference type="ARBA" id="ARBA00022490"/>
    </source>
</evidence>
<keyword evidence="7" id="KW-1185">Reference proteome</keyword>
<feature type="domain" description="Ig-like" evidence="5">
    <location>
        <begin position="25"/>
        <end position="108"/>
    </location>
</feature>
<dbReference type="PANTHER" id="PTHR35971">
    <property type="entry name" value="SI:DKEY-31G6.6"/>
    <property type="match status" value="1"/>
</dbReference>
<dbReference type="FunFam" id="2.60.40.10:FF:000214">
    <property type="entry name" value="titin isoform X1"/>
    <property type="match status" value="1"/>
</dbReference>
<reference evidence="6" key="2">
    <citation type="submission" date="2025-09" db="UniProtKB">
        <authorList>
            <consortium name="Ensembl"/>
        </authorList>
    </citation>
    <scope>IDENTIFICATION</scope>
</reference>
<keyword evidence="2" id="KW-0963">Cytoplasm</keyword>
<dbReference type="InterPro" id="IPR052385">
    <property type="entry name" value="Obscurin/Obscurin-like_Reg"/>
</dbReference>
<name>A0A8C4Q4T4_EPTBU</name>